<dbReference type="FunFam" id="3.20.20.140:FF:000005">
    <property type="entry name" value="TatD family hydrolase"/>
    <property type="match status" value="1"/>
</dbReference>
<dbReference type="GO" id="GO:0004536">
    <property type="term" value="F:DNA nuclease activity"/>
    <property type="evidence" value="ECO:0007669"/>
    <property type="project" value="InterPro"/>
</dbReference>
<keyword evidence="3 5" id="KW-0378">Hydrolase</keyword>
<dbReference type="GO" id="GO:0005829">
    <property type="term" value="C:cytosol"/>
    <property type="evidence" value="ECO:0007669"/>
    <property type="project" value="TreeGrafter"/>
</dbReference>
<dbReference type="InterPro" id="IPR032466">
    <property type="entry name" value="Metal_Hydrolase"/>
</dbReference>
<feature type="binding site" evidence="4">
    <location>
        <position position="7"/>
    </location>
    <ligand>
        <name>a divalent metal cation</name>
        <dbReference type="ChEBI" id="CHEBI:60240"/>
        <label>1</label>
    </ligand>
</feature>
<proteinExistence type="inferred from homology"/>
<dbReference type="NCBIfam" id="TIGR00010">
    <property type="entry name" value="YchF/TatD family DNA exonuclease"/>
    <property type="match status" value="1"/>
</dbReference>
<evidence type="ECO:0000313" key="6">
    <source>
        <dbReference type="Proteomes" id="UP000274511"/>
    </source>
</evidence>
<dbReference type="GO" id="GO:0046872">
    <property type="term" value="F:metal ion binding"/>
    <property type="evidence" value="ECO:0007669"/>
    <property type="project" value="UniProtKB-KW"/>
</dbReference>
<evidence type="ECO:0000256" key="3">
    <source>
        <dbReference type="ARBA" id="ARBA00022801"/>
    </source>
</evidence>
<sequence>MLFVDSHCHLDGLDYHSLHRDVSDVLTKAEERDVRFFLAVATTLPGFRSMKTLIGERENVAFSCGVHPLSVEEPYDYAELRELAVLPEVVALGETGLDYHYEQDPEAIARQQSSFREHIRIGRELDKPVIVHTRSARADTLAILAEEHANECCGVLHCFTEDKDTAEKLLDMGFYISFSGIVTFRAAEALREVARYVPLDRMLIETDSPWLAPVPYRGKENQPAYVRDVAEYLAVLKNVSLDTLAETTSVNFADLFHIDPARLSSASCG</sequence>
<dbReference type="InterPro" id="IPR015991">
    <property type="entry name" value="TatD/YcfH-like"/>
</dbReference>
<organism evidence="5 6">
    <name type="scientific">Lonsdalea populi</name>
    <dbReference type="NCBI Taxonomy" id="1172565"/>
    <lineage>
        <taxon>Bacteria</taxon>
        <taxon>Pseudomonadati</taxon>
        <taxon>Pseudomonadota</taxon>
        <taxon>Gammaproteobacteria</taxon>
        <taxon>Enterobacterales</taxon>
        <taxon>Pectobacteriaceae</taxon>
        <taxon>Lonsdalea</taxon>
    </lineage>
</organism>
<keyword evidence="2 4" id="KW-0479">Metal-binding</keyword>
<dbReference type="Proteomes" id="UP000274511">
    <property type="component" value="Unassembled WGS sequence"/>
</dbReference>
<protein>
    <submittedName>
        <fullName evidence="5">Metal-dependent hydrolase</fullName>
    </submittedName>
</protein>
<dbReference type="PANTHER" id="PTHR46124">
    <property type="entry name" value="D-AMINOACYL-TRNA DEACYLASE"/>
    <property type="match status" value="1"/>
</dbReference>
<dbReference type="PIRSF" id="PIRSF005902">
    <property type="entry name" value="DNase_TatD"/>
    <property type="match status" value="1"/>
</dbReference>
<dbReference type="InterPro" id="IPR018228">
    <property type="entry name" value="DNase_TatD-rel_CS"/>
</dbReference>
<dbReference type="PANTHER" id="PTHR46124:SF2">
    <property type="entry name" value="D-AMINOACYL-TRNA DEACYLASE"/>
    <property type="match status" value="1"/>
</dbReference>
<feature type="binding site" evidence="4">
    <location>
        <position position="94"/>
    </location>
    <ligand>
        <name>a divalent metal cation</name>
        <dbReference type="ChEBI" id="CHEBI:60240"/>
        <label>1</label>
    </ligand>
</feature>
<dbReference type="EMBL" id="RJUJ01000027">
    <property type="protein sequence ID" value="ROH76104.1"/>
    <property type="molecule type" value="Genomic_DNA"/>
</dbReference>
<dbReference type="GO" id="GO:0016788">
    <property type="term" value="F:hydrolase activity, acting on ester bonds"/>
    <property type="evidence" value="ECO:0007669"/>
    <property type="project" value="InterPro"/>
</dbReference>
<dbReference type="InterPro" id="IPR001130">
    <property type="entry name" value="TatD-like"/>
</dbReference>
<dbReference type="NCBIfam" id="NF008075">
    <property type="entry name" value="PRK10812.1"/>
    <property type="match status" value="1"/>
</dbReference>
<evidence type="ECO:0000256" key="2">
    <source>
        <dbReference type="ARBA" id="ARBA00022723"/>
    </source>
</evidence>
<dbReference type="PROSITE" id="PS01137">
    <property type="entry name" value="TATD_1"/>
    <property type="match status" value="1"/>
</dbReference>
<gene>
    <name evidence="5" type="ORF">EC392_16345</name>
</gene>
<dbReference type="AlphaFoldDB" id="A0A3N0U7N5"/>
<dbReference type="Pfam" id="PF01026">
    <property type="entry name" value="TatD_DNase"/>
    <property type="match status" value="1"/>
</dbReference>
<dbReference type="STRING" id="1172565.AU508_00165"/>
<dbReference type="RefSeq" id="WP_123244733.1">
    <property type="nucleotide sequence ID" value="NZ_RJUJ01000027.1"/>
</dbReference>
<evidence type="ECO:0000256" key="4">
    <source>
        <dbReference type="PIRSR" id="PIRSR005902-1"/>
    </source>
</evidence>
<feature type="binding site" evidence="4">
    <location>
        <position position="157"/>
    </location>
    <ligand>
        <name>a divalent metal cation</name>
        <dbReference type="ChEBI" id="CHEBI:60240"/>
        <label>2</label>
    </ligand>
</feature>
<reference evidence="5 6" key="1">
    <citation type="submission" date="2018-10" db="EMBL/GenBank/DDBJ databases">
        <title>New species genome.</title>
        <authorList>
            <person name="Li Y."/>
        </authorList>
    </citation>
    <scope>NUCLEOTIDE SEQUENCE [LARGE SCALE GENOMIC DNA]</scope>
    <source>
        <strain evidence="5 6">L6_4B</strain>
    </source>
</reference>
<feature type="binding site" evidence="4">
    <location>
        <position position="207"/>
    </location>
    <ligand>
        <name>a divalent metal cation</name>
        <dbReference type="ChEBI" id="CHEBI:60240"/>
        <label>1</label>
    </ligand>
</feature>
<name>A0A3N0U7N5_9GAMM</name>
<feature type="binding site" evidence="4">
    <location>
        <position position="9"/>
    </location>
    <ligand>
        <name>a divalent metal cation</name>
        <dbReference type="ChEBI" id="CHEBI:60240"/>
        <label>1</label>
    </ligand>
</feature>
<dbReference type="SUPFAM" id="SSF51556">
    <property type="entry name" value="Metallo-dependent hydrolases"/>
    <property type="match status" value="1"/>
</dbReference>
<comment type="similarity">
    <text evidence="1">Belongs to the metallo-dependent hydrolases superfamily. TatD-type hydrolase family.</text>
</comment>
<accession>A0A3N0U7N5</accession>
<evidence type="ECO:0000256" key="1">
    <source>
        <dbReference type="ARBA" id="ARBA00009275"/>
    </source>
</evidence>
<feature type="binding site" evidence="4">
    <location>
        <position position="132"/>
    </location>
    <ligand>
        <name>a divalent metal cation</name>
        <dbReference type="ChEBI" id="CHEBI:60240"/>
        <label>2</label>
    </ligand>
</feature>
<comment type="caution">
    <text evidence="5">The sequence shown here is derived from an EMBL/GenBank/DDBJ whole genome shotgun (WGS) entry which is preliminary data.</text>
</comment>
<dbReference type="CDD" id="cd01310">
    <property type="entry name" value="TatD_DNAse"/>
    <property type="match status" value="1"/>
</dbReference>
<evidence type="ECO:0000313" key="5">
    <source>
        <dbReference type="EMBL" id="ROH76104.1"/>
    </source>
</evidence>
<dbReference type="Gene3D" id="3.20.20.140">
    <property type="entry name" value="Metal-dependent hydrolases"/>
    <property type="match status" value="1"/>
</dbReference>